<proteinExistence type="predicted"/>
<comment type="caution">
    <text evidence="2">The sequence shown here is derived from an EMBL/GenBank/DDBJ whole genome shotgun (WGS) entry which is preliminary data.</text>
</comment>
<gene>
    <name evidence="2" type="ORF">Amac_101500</name>
</gene>
<feature type="transmembrane region" description="Helical" evidence="1">
    <location>
        <begin position="20"/>
        <end position="38"/>
    </location>
</feature>
<dbReference type="Gene3D" id="3.30.70.3040">
    <property type="match status" value="1"/>
</dbReference>
<reference evidence="2 3" key="1">
    <citation type="submission" date="2019-10" db="EMBL/GenBank/DDBJ databases">
        <title>Whole genome shotgun sequence of Acrocarpospora macrocephala NBRC 16266.</title>
        <authorList>
            <person name="Ichikawa N."/>
            <person name="Kimura A."/>
            <person name="Kitahashi Y."/>
            <person name="Komaki H."/>
            <person name="Oguchi A."/>
        </authorList>
    </citation>
    <scope>NUCLEOTIDE SEQUENCE [LARGE SCALE GENOMIC DNA]</scope>
    <source>
        <strain evidence="2 3">NBRC 16266</strain>
    </source>
</reference>
<keyword evidence="1" id="KW-1133">Transmembrane helix</keyword>
<keyword evidence="1" id="KW-0472">Membrane</keyword>
<dbReference type="EMBL" id="BLAE01000105">
    <property type="protein sequence ID" value="GES16552.1"/>
    <property type="molecule type" value="Genomic_DNA"/>
</dbReference>
<keyword evidence="1" id="KW-0812">Transmembrane</keyword>
<dbReference type="RefSeq" id="WP_155361563.1">
    <property type="nucleotide sequence ID" value="NZ_BAAAHL010000035.1"/>
</dbReference>
<keyword evidence="3" id="KW-1185">Reference proteome</keyword>
<evidence type="ECO:0000313" key="3">
    <source>
        <dbReference type="Proteomes" id="UP000331127"/>
    </source>
</evidence>
<dbReference type="OrthoDB" id="3534525at2"/>
<name>A0A5M3X7A1_9ACTN</name>
<evidence type="ECO:0000256" key="1">
    <source>
        <dbReference type="SAM" id="Phobius"/>
    </source>
</evidence>
<protein>
    <submittedName>
        <fullName evidence="2">Uncharacterized protein</fullName>
    </submittedName>
</protein>
<sequence>MDAEDLSLGEPEAWFRRHLPALIAVVAIGAIVTAGWFFQRAEPPPTTRQAVLKSLPPPESWPTQNRFYIQVCANKVRTPRCAGKNATKADLMAIMLVRDPRTTALRPYDSLERYHRRTNEYLFDDAPSGRLPRTDVNFFVGSVRNPADLQPIMTLYREMAGVDWVDPLPVNFWEYNADVQVGLCGTLGCAGRGPATDAEKEAILARVHALPNIEAVYFEDLAHLRRTYETNFADAEPLYTARAPYGESFYVKLKEWGSAFETIRLLGTMPGIRRATTVDPMLPRN</sequence>
<evidence type="ECO:0000313" key="2">
    <source>
        <dbReference type="EMBL" id="GES16552.1"/>
    </source>
</evidence>
<accession>A0A5M3X7A1</accession>
<dbReference type="AlphaFoldDB" id="A0A5M3X7A1"/>
<organism evidence="2 3">
    <name type="scientific">Acrocarpospora macrocephala</name>
    <dbReference type="NCBI Taxonomy" id="150177"/>
    <lineage>
        <taxon>Bacteria</taxon>
        <taxon>Bacillati</taxon>
        <taxon>Actinomycetota</taxon>
        <taxon>Actinomycetes</taxon>
        <taxon>Streptosporangiales</taxon>
        <taxon>Streptosporangiaceae</taxon>
        <taxon>Acrocarpospora</taxon>
    </lineage>
</organism>
<dbReference type="Proteomes" id="UP000331127">
    <property type="component" value="Unassembled WGS sequence"/>
</dbReference>